<name>B3V661_9ARCH</name>
<reference evidence="5" key="1">
    <citation type="journal article" date="2008" name="ISME J.">
        <title>Hindsight in the relative abundance, metabolic potential and genome dynamics of uncultivated marine archaea from comparative metagenomic analyses of bathypelagic plankton of different oceanic regions.</title>
        <authorList>
            <person name="Martin-Cuadrado A.B."/>
            <person name="Rodriguez-Valera F."/>
            <person name="Moreira D."/>
            <person name="Alba J.C."/>
            <person name="Ivars-Martinez E."/>
            <person name="Henn M.R."/>
            <person name="Talla E."/>
            <person name="Lopez-Garcia P."/>
        </authorList>
    </citation>
    <scope>NUCLEOTIDE SEQUENCE</scope>
</reference>
<dbReference type="CDD" id="cd00502">
    <property type="entry name" value="DHQase_I"/>
    <property type="match status" value="1"/>
</dbReference>
<dbReference type="PANTHER" id="PTHR43699:SF1">
    <property type="entry name" value="3-DEHYDROQUINATE DEHYDRATASE"/>
    <property type="match status" value="1"/>
</dbReference>
<dbReference type="InterPro" id="IPR013785">
    <property type="entry name" value="Aldolase_TIM"/>
</dbReference>
<organism evidence="5">
    <name type="scientific">uncultured marine crenarchaeote KM3-153-F8</name>
    <dbReference type="NCBI Taxonomy" id="526665"/>
    <lineage>
        <taxon>Archaea</taxon>
        <taxon>Nitrososphaerota</taxon>
        <taxon>Nitrososphaeria</taxon>
        <taxon>Nitrosopumilales</taxon>
        <taxon>environmental samples</taxon>
    </lineage>
</organism>
<dbReference type="NCBIfam" id="TIGR01093">
    <property type="entry name" value="aroD"/>
    <property type="match status" value="1"/>
</dbReference>
<dbReference type="InterPro" id="IPR050146">
    <property type="entry name" value="Type-I_3-dehydroquinase"/>
</dbReference>
<evidence type="ECO:0000256" key="3">
    <source>
        <dbReference type="ARBA" id="ARBA00023239"/>
    </source>
</evidence>
<reference evidence="5" key="2">
    <citation type="submission" date="2008-08" db="EMBL/GenBank/DDBJ databases">
        <authorList>
            <person name="Martin-Cuadrado A.-B."/>
            <person name="Rodriguez-Valera F."/>
            <person name="Moreira D."/>
            <person name="Alba J.-C."/>
            <person name="Ivars-Martinez E."/>
            <person name="Henn M.R."/>
            <person name="Talla E."/>
            <person name="Lopez-Garcia P."/>
        </authorList>
    </citation>
    <scope>NUCLEOTIDE SEQUENCE</scope>
</reference>
<keyword evidence="4" id="KW-0704">Schiff base</keyword>
<dbReference type="SUPFAM" id="SSF51569">
    <property type="entry name" value="Aldolase"/>
    <property type="match status" value="1"/>
</dbReference>
<dbReference type="EMBL" id="EU686631">
    <property type="protein sequence ID" value="ACF09785.1"/>
    <property type="molecule type" value="Genomic_DNA"/>
</dbReference>
<evidence type="ECO:0000256" key="4">
    <source>
        <dbReference type="ARBA" id="ARBA00023270"/>
    </source>
</evidence>
<dbReference type="GO" id="GO:0003855">
    <property type="term" value="F:3-dehydroquinate dehydratase activity"/>
    <property type="evidence" value="ECO:0007669"/>
    <property type="project" value="UniProtKB-EC"/>
</dbReference>
<dbReference type="InterPro" id="IPR001381">
    <property type="entry name" value="DHquinase_I"/>
</dbReference>
<proteinExistence type="predicted"/>
<keyword evidence="3 5" id="KW-0456">Lyase</keyword>
<evidence type="ECO:0000256" key="1">
    <source>
        <dbReference type="ARBA" id="ARBA00001864"/>
    </source>
</evidence>
<dbReference type="EC" id="4.2.1.10" evidence="2"/>
<dbReference type="Gene3D" id="3.20.20.70">
    <property type="entry name" value="Aldolase class I"/>
    <property type="match status" value="1"/>
</dbReference>
<comment type="catalytic activity">
    <reaction evidence="1">
        <text>3-dehydroquinate = 3-dehydroshikimate + H2O</text>
        <dbReference type="Rhea" id="RHEA:21096"/>
        <dbReference type="ChEBI" id="CHEBI:15377"/>
        <dbReference type="ChEBI" id="CHEBI:16630"/>
        <dbReference type="ChEBI" id="CHEBI:32364"/>
        <dbReference type="EC" id="4.2.1.10"/>
    </reaction>
</comment>
<dbReference type="AlphaFoldDB" id="B3V661"/>
<dbReference type="PANTHER" id="PTHR43699">
    <property type="entry name" value="3-DEHYDROQUINATE DEHYDRATASE"/>
    <property type="match status" value="1"/>
</dbReference>
<protein>
    <recommendedName>
        <fullName evidence="2">3-dehydroquinate dehydratase</fullName>
        <ecNumber evidence="2">4.2.1.10</ecNumber>
    </recommendedName>
</protein>
<accession>B3V661</accession>
<evidence type="ECO:0000313" key="5">
    <source>
        <dbReference type="EMBL" id="ACF09785.1"/>
    </source>
</evidence>
<evidence type="ECO:0000256" key="2">
    <source>
        <dbReference type="ARBA" id="ARBA00012060"/>
    </source>
</evidence>
<dbReference type="GO" id="GO:0046279">
    <property type="term" value="P:3,4-dihydroxybenzoate biosynthetic process"/>
    <property type="evidence" value="ECO:0007669"/>
    <property type="project" value="TreeGrafter"/>
</dbReference>
<dbReference type="Pfam" id="PF01487">
    <property type="entry name" value="DHquinase_I"/>
    <property type="match status" value="1"/>
</dbReference>
<sequence length="232" mass="26099">MKNRTLEPKFCVSITAPTMSKLKSSVNSAFFSGANFVEIRLDSVTSFSIDSIEQLSNLHKNKIILTFRSKHQGGFSNISESDRVKILIQLLDLKHSMKDVESDTFNQNSSLFKNEKNLIVSWHNFKSTPSTKSLSTMIKHISKKLTNPSQIIKIVTYANSLNDCNKVYRLYPQFKRSKFQLLAFCMGETGSISRILSPMLGAPFIYCSSGNKAIAPGQISMNTLKEIYSNFS</sequence>